<dbReference type="AlphaFoldDB" id="A0A1I8A1C3"/>
<organism evidence="1 2">
    <name type="scientific">Steinernema glaseri</name>
    <dbReference type="NCBI Taxonomy" id="37863"/>
    <lineage>
        <taxon>Eukaryota</taxon>
        <taxon>Metazoa</taxon>
        <taxon>Ecdysozoa</taxon>
        <taxon>Nematoda</taxon>
        <taxon>Chromadorea</taxon>
        <taxon>Rhabditida</taxon>
        <taxon>Tylenchina</taxon>
        <taxon>Panagrolaimomorpha</taxon>
        <taxon>Strongyloidoidea</taxon>
        <taxon>Steinernematidae</taxon>
        <taxon>Steinernema</taxon>
    </lineage>
</organism>
<name>A0A1I8A1C3_9BILA</name>
<evidence type="ECO:0000313" key="1">
    <source>
        <dbReference type="Proteomes" id="UP000095287"/>
    </source>
</evidence>
<reference evidence="2" key="1">
    <citation type="submission" date="2016-11" db="UniProtKB">
        <authorList>
            <consortium name="WormBaseParasite"/>
        </authorList>
    </citation>
    <scope>IDENTIFICATION</scope>
</reference>
<accession>A0A1I8A1C3</accession>
<evidence type="ECO:0000313" key="2">
    <source>
        <dbReference type="WBParaSite" id="L893_g31869.t1"/>
    </source>
</evidence>
<sequence>MAMEGDWCRLCYEAVEELRGLSEALECARKGHSD</sequence>
<protein>
    <submittedName>
        <fullName evidence="2">HEPN domain-containing protein</fullName>
    </submittedName>
</protein>
<dbReference type="Proteomes" id="UP000095287">
    <property type="component" value="Unplaced"/>
</dbReference>
<proteinExistence type="predicted"/>
<dbReference type="WBParaSite" id="L893_g31869.t1">
    <property type="protein sequence ID" value="L893_g31869.t1"/>
    <property type="gene ID" value="L893_g31869"/>
</dbReference>
<keyword evidence="1" id="KW-1185">Reference proteome</keyword>